<feature type="domain" description="RNA polymerase sigma factor 70 region 4 type 2" evidence="7">
    <location>
        <begin position="83"/>
        <end position="133"/>
    </location>
</feature>
<evidence type="ECO:0000313" key="8">
    <source>
        <dbReference type="EMBL" id="GAA2431403.1"/>
    </source>
</evidence>
<dbReference type="CDD" id="cd06171">
    <property type="entry name" value="Sigma70_r4"/>
    <property type="match status" value="1"/>
</dbReference>
<dbReference type="SUPFAM" id="SSF88659">
    <property type="entry name" value="Sigma3 and sigma4 domains of RNA polymerase sigma factors"/>
    <property type="match status" value="1"/>
</dbReference>
<dbReference type="Gene3D" id="1.10.10.10">
    <property type="entry name" value="Winged helix-like DNA-binding domain superfamily/Winged helix DNA-binding domain"/>
    <property type="match status" value="1"/>
</dbReference>
<dbReference type="InterPro" id="IPR039425">
    <property type="entry name" value="RNA_pol_sigma-70-like"/>
</dbReference>
<reference evidence="9" key="1">
    <citation type="journal article" date="2019" name="Int. J. Syst. Evol. Microbiol.">
        <title>The Global Catalogue of Microorganisms (GCM) 10K type strain sequencing project: providing services to taxonomists for standard genome sequencing and annotation.</title>
        <authorList>
            <consortium name="The Broad Institute Genomics Platform"/>
            <consortium name="The Broad Institute Genome Sequencing Center for Infectious Disease"/>
            <person name="Wu L."/>
            <person name="Ma J."/>
        </authorList>
    </citation>
    <scope>NUCLEOTIDE SEQUENCE [LARGE SCALE GENOMIC DNA]</scope>
    <source>
        <strain evidence="9">JCM 3325</strain>
    </source>
</reference>
<dbReference type="PANTHER" id="PTHR43133:SF8">
    <property type="entry name" value="RNA POLYMERASE SIGMA FACTOR HI_1459-RELATED"/>
    <property type="match status" value="1"/>
</dbReference>
<gene>
    <name evidence="8" type="ORF">GCM10010191_51500</name>
</gene>
<keyword evidence="4" id="KW-0238">DNA-binding</keyword>
<dbReference type="InterPro" id="IPR036388">
    <property type="entry name" value="WH-like_DNA-bd_sf"/>
</dbReference>
<evidence type="ECO:0000256" key="1">
    <source>
        <dbReference type="ARBA" id="ARBA00010641"/>
    </source>
</evidence>
<sequence>MRGDLKTLYDAHAHRLYAHCWSLLGDRRAADALKDTFTQAMHQPPRDETVLWLHHLARTVCSERGAFDRRARPVFTQAATDPLLSAVASLPADHREALLLSAGEWLELRDIARVLRCSPLSVRELLHEARTALERAVLDALMRGAADPAKHMDVIEAFERGRLPHLLARRVPAWAPAPLRDQVLAAADPERDEIGDAPAEPAAAPTDRVVVIGSEAGPERERPRRRKAALKGVGGVAGVAASVAAGLMLTWPSGGGDAANALGPADGNTRPGPAPVGSVTEQPTETPKSPDGGQKDTPAPTPTAKERTPVTEEPSGSGGATGSTKSPKNDTPAPSKPSGGSSSSQQAPTQPAPPREEPERRPDGSLKPVTDIVDSITSPIVGGLTGQQSGD</sequence>
<feature type="compositionally biased region" description="Basic and acidic residues" evidence="6">
    <location>
        <begin position="354"/>
        <end position="364"/>
    </location>
</feature>
<keyword evidence="2" id="KW-0805">Transcription regulation</keyword>
<evidence type="ECO:0000256" key="2">
    <source>
        <dbReference type="ARBA" id="ARBA00023015"/>
    </source>
</evidence>
<dbReference type="RefSeq" id="WP_344592242.1">
    <property type="nucleotide sequence ID" value="NZ_BAAARW010000020.1"/>
</dbReference>
<proteinExistence type="inferred from homology"/>
<dbReference type="EMBL" id="BAAARW010000020">
    <property type="protein sequence ID" value="GAA2431403.1"/>
    <property type="molecule type" value="Genomic_DNA"/>
</dbReference>
<feature type="region of interest" description="Disordered" evidence="6">
    <location>
        <begin position="258"/>
        <end position="391"/>
    </location>
</feature>
<evidence type="ECO:0000256" key="5">
    <source>
        <dbReference type="ARBA" id="ARBA00023163"/>
    </source>
</evidence>
<keyword evidence="9" id="KW-1185">Reference proteome</keyword>
<evidence type="ECO:0000256" key="4">
    <source>
        <dbReference type="ARBA" id="ARBA00023125"/>
    </source>
</evidence>
<organism evidence="8 9">
    <name type="scientific">Actinomadura vinacea</name>
    <dbReference type="NCBI Taxonomy" id="115336"/>
    <lineage>
        <taxon>Bacteria</taxon>
        <taxon>Bacillati</taxon>
        <taxon>Actinomycetota</taxon>
        <taxon>Actinomycetes</taxon>
        <taxon>Streptosporangiales</taxon>
        <taxon>Thermomonosporaceae</taxon>
        <taxon>Actinomadura</taxon>
    </lineage>
</organism>
<protein>
    <recommendedName>
        <fullName evidence="7">RNA polymerase sigma factor 70 region 4 type 2 domain-containing protein</fullName>
    </recommendedName>
</protein>
<dbReference type="Pfam" id="PF08281">
    <property type="entry name" value="Sigma70_r4_2"/>
    <property type="match status" value="1"/>
</dbReference>
<dbReference type="PANTHER" id="PTHR43133">
    <property type="entry name" value="RNA POLYMERASE ECF-TYPE SIGMA FACTO"/>
    <property type="match status" value="1"/>
</dbReference>
<feature type="region of interest" description="Disordered" evidence="6">
    <location>
        <begin position="193"/>
        <end position="230"/>
    </location>
</feature>
<keyword evidence="5" id="KW-0804">Transcription</keyword>
<evidence type="ECO:0000313" key="9">
    <source>
        <dbReference type="Proteomes" id="UP001501231"/>
    </source>
</evidence>
<comment type="similarity">
    <text evidence="1">Belongs to the sigma-70 factor family. ECF subfamily.</text>
</comment>
<evidence type="ECO:0000256" key="3">
    <source>
        <dbReference type="ARBA" id="ARBA00023082"/>
    </source>
</evidence>
<dbReference type="Proteomes" id="UP001501231">
    <property type="component" value="Unassembled WGS sequence"/>
</dbReference>
<dbReference type="InterPro" id="IPR013324">
    <property type="entry name" value="RNA_pol_sigma_r3/r4-like"/>
</dbReference>
<keyword evidence="3" id="KW-0731">Sigma factor</keyword>
<evidence type="ECO:0000256" key="6">
    <source>
        <dbReference type="SAM" id="MobiDB-lite"/>
    </source>
</evidence>
<comment type="caution">
    <text evidence="8">The sequence shown here is derived from an EMBL/GenBank/DDBJ whole genome shotgun (WGS) entry which is preliminary data.</text>
</comment>
<feature type="compositionally biased region" description="Low complexity" evidence="6">
    <location>
        <begin position="322"/>
        <end position="349"/>
    </location>
</feature>
<name>A0ABP5WN84_9ACTN</name>
<dbReference type="InterPro" id="IPR013249">
    <property type="entry name" value="RNA_pol_sigma70_r4_t2"/>
</dbReference>
<accession>A0ABP5WN84</accession>
<evidence type="ECO:0000259" key="7">
    <source>
        <dbReference type="Pfam" id="PF08281"/>
    </source>
</evidence>